<evidence type="ECO:0000256" key="3">
    <source>
        <dbReference type="ARBA" id="ARBA00022764"/>
    </source>
</evidence>
<evidence type="ECO:0000313" key="8">
    <source>
        <dbReference type="Proteomes" id="UP000216021"/>
    </source>
</evidence>
<comment type="subcellular location">
    <subcellularLocation>
        <location evidence="1">Periplasm</location>
    </subcellularLocation>
</comment>
<protein>
    <recommendedName>
        <fullName evidence="6">YdgH/BhsA/McbA-like domain-containing protein</fullName>
    </recommendedName>
</protein>
<dbReference type="NCBIfam" id="NF047859">
    <property type="entry name" value="StressCuResBhsA"/>
    <property type="match status" value="1"/>
</dbReference>
<evidence type="ECO:0000256" key="1">
    <source>
        <dbReference type="ARBA" id="ARBA00004418"/>
    </source>
</evidence>
<feature type="domain" description="YdgH/BhsA/McbA-like" evidence="6">
    <location>
        <begin position="34"/>
        <end position="86"/>
    </location>
</feature>
<feature type="signal peptide" evidence="5">
    <location>
        <begin position="1"/>
        <end position="22"/>
    </location>
</feature>
<dbReference type="InterPro" id="IPR010854">
    <property type="entry name" value="YdgH/BhsA/McbA-like_dom"/>
</dbReference>
<evidence type="ECO:0000256" key="2">
    <source>
        <dbReference type="ARBA" id="ARBA00022729"/>
    </source>
</evidence>
<dbReference type="PANTHER" id="PTHR34156">
    <property type="entry name" value="OUTER MEMBRANE PROTEIN-RELATED-RELATED"/>
    <property type="match status" value="1"/>
</dbReference>
<comment type="caution">
    <text evidence="7">The sequence shown here is derived from an EMBL/GenBank/DDBJ whole genome shotgun (WGS) entry which is preliminary data.</text>
</comment>
<dbReference type="GO" id="GO:0042597">
    <property type="term" value="C:periplasmic space"/>
    <property type="evidence" value="ECO:0007669"/>
    <property type="project" value="UniProtKB-SubCell"/>
</dbReference>
<dbReference type="Gene3D" id="3.30.1660.10">
    <property type="entry name" value="Flavin-binding protein dodecin"/>
    <property type="match status" value="1"/>
</dbReference>
<accession>A0A1S8CR47</accession>
<dbReference type="Pfam" id="PF07338">
    <property type="entry name" value="YdgH_BhsA-like"/>
    <property type="match status" value="1"/>
</dbReference>
<proteinExistence type="inferred from homology"/>
<dbReference type="InterPro" id="IPR025543">
    <property type="entry name" value="Dodecin-like"/>
</dbReference>
<reference evidence="7 8" key="1">
    <citation type="submission" date="2016-11" db="EMBL/GenBank/DDBJ databases">
        <title>Rahnella oryzae sp. nov., isolated from rice root.</title>
        <authorList>
            <person name="Zhang X.-X."/>
            <person name="Zhang J."/>
        </authorList>
    </citation>
    <scope>NUCLEOTIDE SEQUENCE [LARGE SCALE GENOMIC DNA]</scope>
    <source>
        <strain evidence="7 8">J11-6</strain>
    </source>
</reference>
<dbReference type="InterPro" id="IPR051096">
    <property type="entry name" value="BhsA/McbA_stress_biofilm_assoc"/>
</dbReference>
<gene>
    <name evidence="7" type="ORF">BMI79_01000</name>
</gene>
<dbReference type="SUPFAM" id="SSF159871">
    <property type="entry name" value="YdgH-like"/>
    <property type="match status" value="1"/>
</dbReference>
<feature type="chain" id="PRO_5013227177" description="YdgH/BhsA/McbA-like domain-containing protein" evidence="5">
    <location>
        <begin position="23"/>
        <end position="86"/>
    </location>
</feature>
<organism evidence="7 8">
    <name type="scientific">Serratia oryzae</name>
    <dbReference type="NCBI Taxonomy" id="2034155"/>
    <lineage>
        <taxon>Bacteria</taxon>
        <taxon>Pseudomonadati</taxon>
        <taxon>Pseudomonadota</taxon>
        <taxon>Gammaproteobacteria</taxon>
        <taxon>Enterobacterales</taxon>
        <taxon>Yersiniaceae</taxon>
        <taxon>Serratia</taxon>
    </lineage>
</organism>
<keyword evidence="8" id="KW-1185">Reference proteome</keyword>
<dbReference type="EMBL" id="MOXD01000001">
    <property type="protein sequence ID" value="OMQ26938.1"/>
    <property type="molecule type" value="Genomic_DNA"/>
</dbReference>
<keyword evidence="3" id="KW-0574">Periplasm</keyword>
<dbReference type="STRING" id="2034155.BMI79_01000"/>
<evidence type="ECO:0000256" key="4">
    <source>
        <dbReference type="ARBA" id="ARBA00038138"/>
    </source>
</evidence>
<sequence length="86" mass="8951">MKNIKYFAISAAIALTSFTTFAAESIDQQQALRMTEIGVVSAGQASTLSSLEAKLAAQAEAQGASGYRIIAATGNNLLHGTAIIYK</sequence>
<dbReference type="PANTHER" id="PTHR34156:SF1">
    <property type="entry name" value="PERIPLASMIC PROTEIN"/>
    <property type="match status" value="1"/>
</dbReference>
<evidence type="ECO:0000313" key="7">
    <source>
        <dbReference type="EMBL" id="OMQ26938.1"/>
    </source>
</evidence>
<dbReference type="Proteomes" id="UP000216021">
    <property type="component" value="Unassembled WGS sequence"/>
</dbReference>
<keyword evidence="2 5" id="KW-0732">Signal</keyword>
<evidence type="ECO:0000256" key="5">
    <source>
        <dbReference type="SAM" id="SignalP"/>
    </source>
</evidence>
<evidence type="ECO:0000259" key="6">
    <source>
        <dbReference type="Pfam" id="PF07338"/>
    </source>
</evidence>
<comment type="similarity">
    <text evidence="4">Belongs to the BhsA/McbA family.</text>
</comment>
<dbReference type="InterPro" id="IPR036275">
    <property type="entry name" value="YdgH-like_sf"/>
</dbReference>
<dbReference type="AlphaFoldDB" id="A0A1S8CR47"/>
<dbReference type="RefSeq" id="WP_076939980.1">
    <property type="nucleotide sequence ID" value="NZ_MOXD01000001.1"/>
</dbReference>
<name>A0A1S8CR47_9GAMM</name>
<dbReference type="OrthoDB" id="6428780at2"/>